<accession>A0AAD6TTV4</accession>
<gene>
    <name evidence="1" type="ORF">B0H15DRAFT_933870</name>
</gene>
<evidence type="ECO:0000313" key="2">
    <source>
        <dbReference type="Proteomes" id="UP001222325"/>
    </source>
</evidence>
<reference evidence="1" key="1">
    <citation type="submission" date="2023-03" db="EMBL/GenBank/DDBJ databases">
        <title>Massive genome expansion in bonnet fungi (Mycena s.s.) driven by repeated elements and novel gene families across ecological guilds.</title>
        <authorList>
            <consortium name="Lawrence Berkeley National Laboratory"/>
            <person name="Harder C.B."/>
            <person name="Miyauchi S."/>
            <person name="Viragh M."/>
            <person name="Kuo A."/>
            <person name="Thoen E."/>
            <person name="Andreopoulos B."/>
            <person name="Lu D."/>
            <person name="Skrede I."/>
            <person name="Drula E."/>
            <person name="Henrissat B."/>
            <person name="Morin E."/>
            <person name="Kohler A."/>
            <person name="Barry K."/>
            <person name="LaButti K."/>
            <person name="Morin E."/>
            <person name="Salamov A."/>
            <person name="Lipzen A."/>
            <person name="Mereny Z."/>
            <person name="Hegedus B."/>
            <person name="Baldrian P."/>
            <person name="Stursova M."/>
            <person name="Weitz H."/>
            <person name="Taylor A."/>
            <person name="Grigoriev I.V."/>
            <person name="Nagy L.G."/>
            <person name="Martin F."/>
            <person name="Kauserud H."/>
        </authorList>
    </citation>
    <scope>NUCLEOTIDE SEQUENCE</scope>
    <source>
        <strain evidence="1">CBHHK173m</strain>
    </source>
</reference>
<comment type="caution">
    <text evidence="1">The sequence shown here is derived from an EMBL/GenBank/DDBJ whole genome shotgun (WGS) entry which is preliminary data.</text>
</comment>
<dbReference type="AlphaFoldDB" id="A0AAD6TTV4"/>
<organism evidence="1 2">
    <name type="scientific">Mycena belliarum</name>
    <dbReference type="NCBI Taxonomy" id="1033014"/>
    <lineage>
        <taxon>Eukaryota</taxon>
        <taxon>Fungi</taxon>
        <taxon>Dikarya</taxon>
        <taxon>Basidiomycota</taxon>
        <taxon>Agaricomycotina</taxon>
        <taxon>Agaricomycetes</taxon>
        <taxon>Agaricomycetidae</taxon>
        <taxon>Agaricales</taxon>
        <taxon>Marasmiineae</taxon>
        <taxon>Mycenaceae</taxon>
        <taxon>Mycena</taxon>
    </lineage>
</organism>
<sequence>MVALAQELIDAIIDQVGARNWDGPMDYATLAACSLAAHAFRATSQRYLFHSVTVKDDRAAGLLQLFTGSPHLALHVRDIHLNIKTGLDSQTCPELATLLRLFREVQRLTFDPSPRPWRWNRYTVDLRDALLSLFSQPTLRSAAVLNCYNVPSSIVRRLLMSLAEVALHEVYTISSAPDQLCQELDGLAPVILDHLYVGYEKLREVSVALPLICSAEIEQRLEPLRCLSLFSTSALGPISGKATHPLEHLSITFDFTEIPITLPDLPRLRTLTLRSYSYRADMSISALAVLRSLPNCAPRLERMNYIIMEPVFDFADHELDLPGVDAALRLLPRLARLHFSADTAFNLESCMRRTFPRASDAGVLTFSTRERSDILEDHPMRFFIN</sequence>
<keyword evidence="2" id="KW-1185">Reference proteome</keyword>
<proteinExistence type="predicted"/>
<dbReference type="Proteomes" id="UP001222325">
    <property type="component" value="Unassembled WGS sequence"/>
</dbReference>
<evidence type="ECO:0000313" key="1">
    <source>
        <dbReference type="EMBL" id="KAJ7078044.1"/>
    </source>
</evidence>
<dbReference type="EMBL" id="JARJCN010000069">
    <property type="protein sequence ID" value="KAJ7078044.1"/>
    <property type="molecule type" value="Genomic_DNA"/>
</dbReference>
<protein>
    <submittedName>
        <fullName evidence="1">Uncharacterized protein</fullName>
    </submittedName>
</protein>
<name>A0AAD6TTV4_9AGAR</name>